<feature type="domain" description="Thioesterase" evidence="2">
    <location>
        <begin position="46"/>
        <end position="119"/>
    </location>
</feature>
<dbReference type="InterPro" id="IPR003736">
    <property type="entry name" value="PAAI_dom"/>
</dbReference>
<dbReference type="NCBIfam" id="TIGR00369">
    <property type="entry name" value="unchar_dom_1"/>
    <property type="match status" value="1"/>
</dbReference>
<sequence length="136" mass="14236">MDTDGVKKLLGEKNNFAALVGVEIVEVAPGTATCRMAVRDELLNPFGTVNAGAIYTLAETAFGAAANSHGNVALAVNLSIAYLKPGKSGTLTARAEELSAGGRMATYAVKVYDDADKLIADIQAMGYRMKKPLEDV</sequence>
<evidence type="ECO:0000313" key="3">
    <source>
        <dbReference type="EMBL" id="BCS87912.1"/>
    </source>
</evidence>
<dbReference type="CDD" id="cd03443">
    <property type="entry name" value="PaaI_thioesterase"/>
    <property type="match status" value="1"/>
</dbReference>
<gene>
    <name evidence="3" type="ORF">PSDVSF_11540</name>
</gene>
<dbReference type="InterPro" id="IPR029069">
    <property type="entry name" value="HotDog_dom_sf"/>
</dbReference>
<dbReference type="RefSeq" id="WP_229594819.1">
    <property type="nucleotide sequence ID" value="NZ_AP024485.1"/>
</dbReference>
<dbReference type="PANTHER" id="PTHR42856">
    <property type="entry name" value="ACYL-COENZYME A THIOESTERASE PAAI"/>
    <property type="match status" value="1"/>
</dbReference>
<keyword evidence="1" id="KW-0378">Hydrolase</keyword>
<dbReference type="InterPro" id="IPR052723">
    <property type="entry name" value="Acyl-CoA_thioesterase_PaaI"/>
</dbReference>
<dbReference type="SUPFAM" id="SSF54637">
    <property type="entry name" value="Thioesterase/thiol ester dehydrase-isomerase"/>
    <property type="match status" value="1"/>
</dbReference>
<evidence type="ECO:0000256" key="1">
    <source>
        <dbReference type="ARBA" id="ARBA00022801"/>
    </source>
</evidence>
<accession>A0ABM7P4X7</accession>
<evidence type="ECO:0000313" key="4">
    <source>
        <dbReference type="Proteomes" id="UP001053296"/>
    </source>
</evidence>
<proteinExistence type="predicted"/>
<dbReference type="Proteomes" id="UP001053296">
    <property type="component" value="Chromosome"/>
</dbReference>
<organism evidence="3 4">
    <name type="scientific">Pseudodesulfovibrio sediminis</name>
    <dbReference type="NCBI Taxonomy" id="2810563"/>
    <lineage>
        <taxon>Bacteria</taxon>
        <taxon>Pseudomonadati</taxon>
        <taxon>Thermodesulfobacteriota</taxon>
        <taxon>Desulfovibrionia</taxon>
        <taxon>Desulfovibrionales</taxon>
        <taxon>Desulfovibrionaceae</taxon>
    </lineage>
</organism>
<dbReference type="Pfam" id="PF03061">
    <property type="entry name" value="4HBT"/>
    <property type="match status" value="1"/>
</dbReference>
<dbReference type="Gene3D" id="3.10.129.10">
    <property type="entry name" value="Hotdog Thioesterase"/>
    <property type="match status" value="1"/>
</dbReference>
<protein>
    <submittedName>
        <fullName evidence="3">Phenylacetic acid degradation protein</fullName>
    </submittedName>
</protein>
<keyword evidence="4" id="KW-1185">Reference proteome</keyword>
<reference evidence="3" key="1">
    <citation type="journal article" date="2022" name="Arch. Microbiol.">
        <title>Pseudodesulfovibrio sediminis sp. nov., a mesophilic and neutrophilic sulfate-reducing bacterium isolated from sediment of a brackish lake.</title>
        <authorList>
            <person name="Takahashi A."/>
            <person name="Kojima H."/>
            <person name="Watanabe M."/>
            <person name="Fukui M."/>
        </authorList>
    </citation>
    <scope>NUCLEOTIDE SEQUENCE</scope>
    <source>
        <strain evidence="3">SF6</strain>
    </source>
</reference>
<dbReference type="InterPro" id="IPR006683">
    <property type="entry name" value="Thioestr_dom"/>
</dbReference>
<dbReference type="PANTHER" id="PTHR42856:SF1">
    <property type="entry name" value="ACYL-COENZYME A THIOESTERASE PAAI"/>
    <property type="match status" value="1"/>
</dbReference>
<name>A0ABM7P4X7_9BACT</name>
<dbReference type="EMBL" id="AP024485">
    <property type="protein sequence ID" value="BCS87912.1"/>
    <property type="molecule type" value="Genomic_DNA"/>
</dbReference>
<evidence type="ECO:0000259" key="2">
    <source>
        <dbReference type="Pfam" id="PF03061"/>
    </source>
</evidence>